<evidence type="ECO:0000259" key="2">
    <source>
        <dbReference type="SMART" id="SM00505"/>
    </source>
</evidence>
<dbReference type="Gene3D" id="3.30.30.10">
    <property type="entry name" value="Knottin, scorpion toxin-like"/>
    <property type="match status" value="1"/>
</dbReference>
<dbReference type="InterPro" id="IPR008176">
    <property type="entry name" value="Defensin_plant"/>
</dbReference>
<dbReference type="EMBL" id="BQKI01000091">
    <property type="protein sequence ID" value="GJN36890.1"/>
    <property type="molecule type" value="Genomic_DNA"/>
</dbReference>
<protein>
    <recommendedName>
        <fullName evidence="2">Knottins-like domain-containing protein</fullName>
    </recommendedName>
</protein>
<organism evidence="4 5">
    <name type="scientific">Eleusine coracana subsp. coracana</name>
    <dbReference type="NCBI Taxonomy" id="191504"/>
    <lineage>
        <taxon>Eukaryota</taxon>
        <taxon>Viridiplantae</taxon>
        <taxon>Streptophyta</taxon>
        <taxon>Embryophyta</taxon>
        <taxon>Tracheophyta</taxon>
        <taxon>Spermatophyta</taxon>
        <taxon>Magnoliopsida</taxon>
        <taxon>Liliopsida</taxon>
        <taxon>Poales</taxon>
        <taxon>Poaceae</taxon>
        <taxon>PACMAD clade</taxon>
        <taxon>Chloridoideae</taxon>
        <taxon>Cynodonteae</taxon>
        <taxon>Eleusininae</taxon>
        <taxon>Eleusine</taxon>
    </lineage>
</organism>
<proteinExistence type="predicted"/>
<keyword evidence="1" id="KW-1015">Disulfide bond</keyword>
<dbReference type="InterPro" id="IPR003614">
    <property type="entry name" value="Knottins"/>
</dbReference>
<evidence type="ECO:0000313" key="4">
    <source>
        <dbReference type="EMBL" id="GJN36923.1"/>
    </source>
</evidence>
<feature type="domain" description="Knottins-like" evidence="2">
    <location>
        <begin position="11"/>
        <end position="57"/>
    </location>
</feature>
<dbReference type="Pfam" id="PF00304">
    <property type="entry name" value="Gamma-thionin"/>
    <property type="match status" value="1"/>
</dbReference>
<reference evidence="4" key="1">
    <citation type="journal article" date="2018" name="DNA Res.">
        <title>Multiple hybrid de novo genome assembly of finger millet, an orphan allotetraploid crop.</title>
        <authorList>
            <person name="Hatakeyama M."/>
            <person name="Aluri S."/>
            <person name="Balachadran M.T."/>
            <person name="Sivarajan S.R."/>
            <person name="Patrignani A."/>
            <person name="Gruter S."/>
            <person name="Poveda L."/>
            <person name="Shimizu-Inatsugi R."/>
            <person name="Baeten J."/>
            <person name="Francoijs K.J."/>
            <person name="Nataraja K.N."/>
            <person name="Reddy Y.A.N."/>
            <person name="Phadnis S."/>
            <person name="Ravikumar R.L."/>
            <person name="Schlapbach R."/>
            <person name="Sreeman S.M."/>
            <person name="Shimizu K.K."/>
        </authorList>
    </citation>
    <scope>NUCLEOTIDE SEQUENCE</scope>
</reference>
<evidence type="ECO:0000256" key="1">
    <source>
        <dbReference type="ARBA" id="ARBA00023157"/>
    </source>
</evidence>
<gene>
    <name evidence="4" type="primary">gb25826</name>
    <name evidence="3" type="synonym">gb25790</name>
    <name evidence="3" type="ORF">PR202_gb25790</name>
    <name evidence="4" type="ORF">PR202_gb25826</name>
</gene>
<evidence type="ECO:0000313" key="3">
    <source>
        <dbReference type="EMBL" id="GJN36890.1"/>
    </source>
</evidence>
<dbReference type="InterPro" id="IPR036574">
    <property type="entry name" value="Scorpion_toxin-like_sf"/>
</dbReference>
<evidence type="ECO:0000313" key="5">
    <source>
        <dbReference type="Proteomes" id="UP001054889"/>
    </source>
</evidence>
<dbReference type="SMART" id="SM00505">
    <property type="entry name" value="Knot1"/>
    <property type="match status" value="1"/>
</dbReference>
<name>A0AAV5FQ97_ELECO</name>
<dbReference type="PRINTS" id="PR00288">
    <property type="entry name" value="PUROTHIONIN"/>
</dbReference>
<reference evidence="4" key="2">
    <citation type="submission" date="2021-12" db="EMBL/GenBank/DDBJ databases">
        <title>Resequencing data analysis of finger millet.</title>
        <authorList>
            <person name="Hatakeyama M."/>
            <person name="Aluri S."/>
            <person name="Balachadran M.T."/>
            <person name="Sivarajan S.R."/>
            <person name="Poveda L."/>
            <person name="Shimizu-Inatsugi R."/>
            <person name="Schlapbach R."/>
            <person name="Sreeman S.M."/>
            <person name="Shimizu K.K."/>
        </authorList>
    </citation>
    <scope>NUCLEOTIDE SEQUENCE</scope>
</reference>
<dbReference type="SUPFAM" id="SSF57095">
    <property type="entry name" value="Scorpion toxin-like"/>
    <property type="match status" value="1"/>
</dbReference>
<comment type="caution">
    <text evidence="4">The sequence shown here is derived from an EMBL/GenBank/DDBJ whole genome shotgun (WGS) entry which is preliminary data.</text>
</comment>
<sequence length="57" mass="6260">MLELNLAHARMCKTKSTQYKGICIKDSVNCATICQSEGFSGGECSGWKRDCMCSMTC</sequence>
<accession>A0AAV5FQ97</accession>
<dbReference type="EMBL" id="BQKI01000091">
    <property type="protein sequence ID" value="GJN36923.1"/>
    <property type="molecule type" value="Genomic_DNA"/>
</dbReference>
<keyword evidence="5" id="KW-1185">Reference proteome</keyword>
<dbReference type="GO" id="GO:0006952">
    <property type="term" value="P:defense response"/>
    <property type="evidence" value="ECO:0007669"/>
    <property type="project" value="InterPro"/>
</dbReference>
<dbReference type="AlphaFoldDB" id="A0AAV5FQ97"/>
<dbReference type="Proteomes" id="UP001054889">
    <property type="component" value="Unassembled WGS sequence"/>
</dbReference>